<keyword evidence="3" id="KW-1185">Reference proteome</keyword>
<dbReference type="Proteomes" id="UP000436016">
    <property type="component" value="Unassembled WGS sequence"/>
</dbReference>
<evidence type="ECO:0008006" key="4">
    <source>
        <dbReference type="Google" id="ProtNLM"/>
    </source>
</evidence>
<evidence type="ECO:0000256" key="1">
    <source>
        <dbReference type="SAM" id="SignalP"/>
    </source>
</evidence>
<dbReference type="PROSITE" id="PS51257">
    <property type="entry name" value="PROKAR_LIPOPROTEIN"/>
    <property type="match status" value="1"/>
</dbReference>
<proteinExistence type="predicted"/>
<dbReference type="AlphaFoldDB" id="A0A6B0TRX3"/>
<evidence type="ECO:0000313" key="3">
    <source>
        <dbReference type="Proteomes" id="UP000436016"/>
    </source>
</evidence>
<keyword evidence="1" id="KW-0732">Signal</keyword>
<comment type="caution">
    <text evidence="2">The sequence shown here is derived from an EMBL/GenBank/DDBJ whole genome shotgun (WGS) entry which is preliminary data.</text>
</comment>
<accession>A0A6B0TRX3</accession>
<feature type="chain" id="PRO_5025385763" description="META domain-containing protein" evidence="1">
    <location>
        <begin position="22"/>
        <end position="138"/>
    </location>
</feature>
<feature type="signal peptide" evidence="1">
    <location>
        <begin position="1"/>
        <end position="21"/>
    </location>
</feature>
<organism evidence="2 3">
    <name type="scientific">Oceanomicrobium pacificus</name>
    <dbReference type="NCBI Taxonomy" id="2692916"/>
    <lineage>
        <taxon>Bacteria</taxon>
        <taxon>Pseudomonadati</taxon>
        <taxon>Pseudomonadota</taxon>
        <taxon>Alphaproteobacteria</taxon>
        <taxon>Rhodobacterales</taxon>
        <taxon>Paracoccaceae</taxon>
        <taxon>Oceanomicrobium</taxon>
    </lineage>
</organism>
<gene>
    <name evidence="2" type="ORF">GSH16_00735</name>
</gene>
<dbReference type="EMBL" id="WUWG01000001">
    <property type="protein sequence ID" value="MXU63952.1"/>
    <property type="molecule type" value="Genomic_DNA"/>
</dbReference>
<protein>
    <recommendedName>
        <fullName evidence="4">META domain-containing protein</fullName>
    </recommendedName>
</protein>
<sequence>MIRLAAWLVAGLALAWLSACDAVPREGLGGQTDPETRWRLAAIDDRAVNDPVLVTFGPGRAISAAGPCLKLTAEQSLPLPWFRADDIRSAATGCTLGADAARFAARLPHMRLAERAGDTILLTDDAGGSIELRLAQTE</sequence>
<dbReference type="RefSeq" id="WP_160850944.1">
    <property type="nucleotide sequence ID" value="NZ_WUWG01000001.1"/>
</dbReference>
<evidence type="ECO:0000313" key="2">
    <source>
        <dbReference type="EMBL" id="MXU63952.1"/>
    </source>
</evidence>
<reference evidence="2 3" key="1">
    <citation type="submission" date="2019-12" db="EMBL/GenBank/DDBJ databases">
        <title>Strain KN286 was isolated from seawater, which was collected from Caroline Seamount in the tropical western Pacific.</title>
        <authorList>
            <person name="Wang Q."/>
        </authorList>
    </citation>
    <scope>NUCLEOTIDE SEQUENCE [LARGE SCALE GENOMIC DNA]</scope>
    <source>
        <strain evidence="2 3">KN286</strain>
    </source>
</reference>
<name>A0A6B0TRX3_9RHOB</name>